<reference evidence="2" key="1">
    <citation type="submission" date="2016-11" db="UniProtKB">
        <authorList>
            <consortium name="WormBaseParasite"/>
        </authorList>
    </citation>
    <scope>IDENTIFICATION</scope>
    <source>
        <strain evidence="2">KR3021</strain>
    </source>
</reference>
<organism evidence="1 2">
    <name type="scientific">Rhabditophanes sp. KR3021</name>
    <dbReference type="NCBI Taxonomy" id="114890"/>
    <lineage>
        <taxon>Eukaryota</taxon>
        <taxon>Metazoa</taxon>
        <taxon>Ecdysozoa</taxon>
        <taxon>Nematoda</taxon>
        <taxon>Chromadorea</taxon>
        <taxon>Rhabditida</taxon>
        <taxon>Tylenchina</taxon>
        <taxon>Panagrolaimomorpha</taxon>
        <taxon>Strongyloidoidea</taxon>
        <taxon>Alloionematidae</taxon>
        <taxon>Rhabditophanes</taxon>
    </lineage>
</organism>
<dbReference type="WBParaSite" id="RSKR_0001019300.1">
    <property type="protein sequence ID" value="RSKR_0001019300.1"/>
    <property type="gene ID" value="RSKR_0001019300"/>
</dbReference>
<evidence type="ECO:0000313" key="2">
    <source>
        <dbReference type="WBParaSite" id="RSKR_0001019300.1"/>
    </source>
</evidence>
<dbReference type="Proteomes" id="UP000095286">
    <property type="component" value="Unplaced"/>
</dbReference>
<sequence>MNFVTGLLSAVSPLADGDFVDRMNYCYTTTLLVVCSVFVSGWSFIGQPIGCWFPAYYRGWWAEYALDLCFVQNTYWLKMVDVPQDNQFDFASHIVPIPQNVTERDEKQLGYYQWVPFILALQAMMFYLPVVLWRFSYSAIGCKVKVICDTCSIKGNMESNERSKNMDIVARFIVHDQNVHNHFNSTWKQRLEGKILSKSYLLIKLIYLLNACFQFSIVKWMLGTDSMFWGLQVARDLYNGQDWPETGNFPRVTMCDFEVRVLGNLHRHSVQCVLMINMFNEKIFVLLWFWFAAVAAFSTISFFSWLIASIDERGGYALISSYMIKINPSIAKSPSKKQLLRKFIKNTLKSDGVFLLRLVSYNSGDLVTCQLLSSLWTDFIKTTNDSTNEDEKSLLRSSGVTSPFNESSNN</sequence>
<accession>A0AC35UDP8</accession>
<name>A0AC35UDP8_9BILA</name>
<evidence type="ECO:0000313" key="1">
    <source>
        <dbReference type="Proteomes" id="UP000095286"/>
    </source>
</evidence>
<proteinExistence type="predicted"/>
<protein>
    <submittedName>
        <fullName evidence="2">Innexin</fullName>
    </submittedName>
</protein>